<accession>A0A944M7N9</accession>
<dbReference type="AlphaFoldDB" id="A0A944M7N9"/>
<gene>
    <name evidence="1" type="ORF">KME65_02320</name>
</gene>
<organism evidence="1 2">
    <name type="scientific">Candidatus Thiodiazotropha taylori</name>
    <dbReference type="NCBI Taxonomy" id="2792791"/>
    <lineage>
        <taxon>Bacteria</taxon>
        <taxon>Pseudomonadati</taxon>
        <taxon>Pseudomonadota</taxon>
        <taxon>Gammaproteobacteria</taxon>
        <taxon>Chromatiales</taxon>
        <taxon>Sedimenticolaceae</taxon>
        <taxon>Candidatus Thiodiazotropha</taxon>
    </lineage>
</organism>
<name>A0A944M7N9_9GAMM</name>
<dbReference type="EMBL" id="JAHHGM010000002">
    <property type="protein sequence ID" value="MBT2987774.1"/>
    <property type="molecule type" value="Genomic_DNA"/>
</dbReference>
<comment type="caution">
    <text evidence="1">The sequence shown here is derived from an EMBL/GenBank/DDBJ whole genome shotgun (WGS) entry which is preliminary data.</text>
</comment>
<sequence length="484" mass="54829">MSIKSSNQEGKLGIKSATVHFVYSFCLIESGSKNEQHRYLLKSDTLITHAEKLQSKPDIFLEPDNPEDAKVHLARIESLEYGAPESRKGIPPHLEFITDEYRSINFSVRCIESIVNGLNYPQITNLKCCITIDALVRLMPNSSTCSFSITTSPSPLNTQSDEETYKISTKDVHKLLQLIKSKGQEASSQPSLLFPSGAKITLYGLFKLIIKKICEPIEGGDTKLEWLETQGDKPMISKSTENQTPMVTSILEVDEHTAKAFCQSGSKGKDPAQSKMLEIQEYEEEIAPILFRAPKSNSDNIPGLMLEPSYMRSTTPLGVPGLFNMGVDARIYFNISRRSALCICENANKSPADHFINDLLNLIEIVRARWHMLIIMNQVLDHSIRDFRSGIDDIEYEGNKLREMVRLREWLSTSLEDPGIYVVAGEFLSNLSNKLEKTFRIDELRQLVLGKLKLLEALYRDINEIKMLEMEKPIEFLTEDHFSK</sequence>
<proteinExistence type="predicted"/>
<reference evidence="1 2" key="1">
    <citation type="submission" date="2021-05" db="EMBL/GenBank/DDBJ databases">
        <title>Genetic and Functional Diversity in Clade A Lucinid endosymbionts from the Bahamas.</title>
        <authorList>
            <person name="Giani N.M."/>
            <person name="Engel A.S."/>
            <person name="Campbell B.J."/>
        </authorList>
    </citation>
    <scope>NUCLEOTIDE SEQUENCE [LARGE SCALE GENOMIC DNA]</scope>
    <source>
        <strain evidence="1">LUC16012Gg_MoonRockCtena</strain>
    </source>
</reference>
<protein>
    <submittedName>
        <fullName evidence="1">Uncharacterized protein</fullName>
    </submittedName>
</protein>
<dbReference type="Proteomes" id="UP000770889">
    <property type="component" value="Unassembled WGS sequence"/>
</dbReference>
<evidence type="ECO:0000313" key="1">
    <source>
        <dbReference type="EMBL" id="MBT2987774.1"/>
    </source>
</evidence>
<evidence type="ECO:0000313" key="2">
    <source>
        <dbReference type="Proteomes" id="UP000770889"/>
    </source>
</evidence>